<evidence type="ECO:0000313" key="2">
    <source>
        <dbReference type="Proteomes" id="UP000054477"/>
    </source>
</evidence>
<keyword evidence="2" id="KW-1185">Reference proteome</keyword>
<name>A0A0C9XR34_9AGAR</name>
<reference evidence="2" key="2">
    <citation type="submission" date="2015-01" db="EMBL/GenBank/DDBJ databases">
        <title>Evolutionary Origins and Diversification of the Mycorrhizal Mutualists.</title>
        <authorList>
            <consortium name="DOE Joint Genome Institute"/>
            <consortium name="Mycorrhizal Genomics Consortium"/>
            <person name="Kohler A."/>
            <person name="Kuo A."/>
            <person name="Nagy L.G."/>
            <person name="Floudas D."/>
            <person name="Copeland A."/>
            <person name="Barry K.W."/>
            <person name="Cichocki N."/>
            <person name="Veneault-Fourrey C."/>
            <person name="LaButti K."/>
            <person name="Lindquist E.A."/>
            <person name="Lipzen A."/>
            <person name="Lundell T."/>
            <person name="Morin E."/>
            <person name="Murat C."/>
            <person name="Riley R."/>
            <person name="Ohm R."/>
            <person name="Sun H."/>
            <person name="Tunlid A."/>
            <person name="Henrissat B."/>
            <person name="Grigoriev I.V."/>
            <person name="Hibbett D.S."/>
            <person name="Martin F."/>
        </authorList>
    </citation>
    <scope>NUCLEOTIDE SEQUENCE [LARGE SCALE GENOMIC DNA]</scope>
    <source>
        <strain evidence="2">LaAM-08-1</strain>
    </source>
</reference>
<sequence length="159" mass="18296">MSGRWYGGRPLSRRREEKLRSFIVHYHGRHAVLAQPQFFPVNVNVALIPMAVFSSSRYRAERLTPFGSKTSRAAQSGLKLFDCKGPSQEVLFLFLKVRRNFHGLAHQPKLRHTNPTFEWLASYVSMLSLFLQKSLSCTLDKLSIYQVGFRPTESHTPFP</sequence>
<gene>
    <name evidence="1" type="ORF">K443DRAFT_617739</name>
</gene>
<dbReference type="Proteomes" id="UP000054477">
    <property type="component" value="Unassembled WGS sequence"/>
</dbReference>
<reference evidence="1 2" key="1">
    <citation type="submission" date="2014-04" db="EMBL/GenBank/DDBJ databases">
        <authorList>
            <consortium name="DOE Joint Genome Institute"/>
            <person name="Kuo A."/>
            <person name="Kohler A."/>
            <person name="Nagy L.G."/>
            <person name="Floudas D."/>
            <person name="Copeland A."/>
            <person name="Barry K.W."/>
            <person name="Cichocki N."/>
            <person name="Veneault-Fourrey C."/>
            <person name="LaButti K."/>
            <person name="Lindquist E.A."/>
            <person name="Lipzen A."/>
            <person name="Lundell T."/>
            <person name="Morin E."/>
            <person name="Murat C."/>
            <person name="Sun H."/>
            <person name="Tunlid A."/>
            <person name="Henrissat B."/>
            <person name="Grigoriev I.V."/>
            <person name="Hibbett D.S."/>
            <person name="Martin F."/>
            <person name="Nordberg H.P."/>
            <person name="Cantor M.N."/>
            <person name="Hua S.X."/>
        </authorList>
    </citation>
    <scope>NUCLEOTIDE SEQUENCE [LARGE SCALE GENOMIC DNA]</scope>
    <source>
        <strain evidence="1 2">LaAM-08-1</strain>
    </source>
</reference>
<accession>A0A0C9XR34</accession>
<proteinExistence type="predicted"/>
<organism evidence="1 2">
    <name type="scientific">Laccaria amethystina LaAM-08-1</name>
    <dbReference type="NCBI Taxonomy" id="1095629"/>
    <lineage>
        <taxon>Eukaryota</taxon>
        <taxon>Fungi</taxon>
        <taxon>Dikarya</taxon>
        <taxon>Basidiomycota</taxon>
        <taxon>Agaricomycotina</taxon>
        <taxon>Agaricomycetes</taxon>
        <taxon>Agaricomycetidae</taxon>
        <taxon>Agaricales</taxon>
        <taxon>Agaricineae</taxon>
        <taxon>Hydnangiaceae</taxon>
        <taxon>Laccaria</taxon>
    </lineage>
</organism>
<protein>
    <submittedName>
        <fullName evidence="1">Uncharacterized protein</fullName>
    </submittedName>
</protein>
<evidence type="ECO:0000313" key="1">
    <source>
        <dbReference type="EMBL" id="KIK00157.1"/>
    </source>
</evidence>
<dbReference type="EMBL" id="KN838632">
    <property type="protein sequence ID" value="KIK00157.1"/>
    <property type="molecule type" value="Genomic_DNA"/>
</dbReference>
<dbReference type="AlphaFoldDB" id="A0A0C9XR34"/>
<dbReference type="HOGENOM" id="CLU_1661059_0_0_1"/>